<accession>A0AAX4PN08</accession>
<evidence type="ECO:0000256" key="4">
    <source>
        <dbReference type="ARBA" id="ARBA00022989"/>
    </source>
</evidence>
<evidence type="ECO:0000256" key="6">
    <source>
        <dbReference type="ARBA" id="ARBA00025284"/>
    </source>
</evidence>
<dbReference type="Pfam" id="PF05653">
    <property type="entry name" value="Mg_trans_NIPA"/>
    <property type="match status" value="2"/>
</dbReference>
<keyword evidence="7" id="KW-0967">Endosome</keyword>
<keyword evidence="7" id="KW-1003">Cell membrane</keyword>
<sequence length="581" mass="63930">MFLGIAMCTMANVGINLGTNIIKLAFNRRQHEIELEEEALEEAEAAKSARVNGTRAGSKGSTGDRSSFVLNPISEVDVEMLRDAEKKDEKKRKHKTNVKPIYKWRSWQIGFIIFKTSNVVNFVSLGFGKQSVLASLSSVQFVSNLVFCYFVLHERLGLNDVLGTISIIAGVVICIVANSSGKSKTYTVDELITLMKDGTYITYCGVLALLAVLAYMTYTGDFYAFKLKTAEEKKKGEKRGKEKFYTGTDMSPMKHSDKGDLVFERIGPVRVETLRPLCFAAYSAVIGTQVVTFAKITMLQIRLSIDGEQQFDKFLTYVFIVGMIVTGIFWDKQINNGLRKFDALVIVPIMQSFWTIFAICNGGMFFQEFKELSTDQISIFCSGMIVMLFGMGLLMWHEDDVFEEDLEFCEVGDAAKVDEDDSSCLVLKGEAERRIMKRASTAGRASVVLFADSLQQQSRLSSTSDPSRGNSGPLKRLSSTKTSSNPLASPGEGGEDANSLPDVARPKRSQTLNEAGVRKKRTSIAASRSSRGSMFTIGGSRKGSSSRAVGKVRTLSVAATSGLSTFSAFGMPKMESLEEED</sequence>
<dbReference type="InterPro" id="IPR037185">
    <property type="entry name" value="EmrE-like"/>
</dbReference>
<evidence type="ECO:0000313" key="10">
    <source>
        <dbReference type="Proteomes" id="UP001472866"/>
    </source>
</evidence>
<dbReference type="SUPFAM" id="SSF103481">
    <property type="entry name" value="Multidrug resistance efflux transporter EmrE"/>
    <property type="match status" value="1"/>
</dbReference>
<dbReference type="EMBL" id="CP151519">
    <property type="protein sequence ID" value="WZN67262.1"/>
    <property type="molecule type" value="Genomic_DNA"/>
</dbReference>
<feature type="transmembrane region" description="Helical" evidence="7">
    <location>
        <begin position="200"/>
        <end position="218"/>
    </location>
</feature>
<feature type="transmembrane region" description="Helical" evidence="7">
    <location>
        <begin position="377"/>
        <end position="396"/>
    </location>
</feature>
<feature type="compositionally biased region" description="Polar residues" evidence="8">
    <location>
        <begin position="477"/>
        <end position="487"/>
    </location>
</feature>
<keyword evidence="7" id="KW-0406">Ion transport</keyword>
<comment type="similarity">
    <text evidence="2 7">Belongs to the NIPA (TC 2.A.7) family.</text>
</comment>
<feature type="transmembrane region" description="Helical" evidence="7">
    <location>
        <begin position="161"/>
        <end position="180"/>
    </location>
</feature>
<evidence type="ECO:0000256" key="7">
    <source>
        <dbReference type="RuleBase" id="RU363078"/>
    </source>
</evidence>
<dbReference type="GO" id="GO:0015095">
    <property type="term" value="F:magnesium ion transmembrane transporter activity"/>
    <property type="evidence" value="ECO:0007669"/>
    <property type="project" value="UniProtKB-UniRule"/>
</dbReference>
<gene>
    <name evidence="9" type="ORF">HKI87_19g88350</name>
</gene>
<evidence type="ECO:0000256" key="3">
    <source>
        <dbReference type="ARBA" id="ARBA00022692"/>
    </source>
</evidence>
<protein>
    <recommendedName>
        <fullName evidence="7">Probable magnesium transporter</fullName>
    </recommendedName>
</protein>
<feature type="transmembrane region" description="Helical" evidence="7">
    <location>
        <begin position="274"/>
        <end position="294"/>
    </location>
</feature>
<dbReference type="GO" id="GO:0005769">
    <property type="term" value="C:early endosome"/>
    <property type="evidence" value="ECO:0007669"/>
    <property type="project" value="UniProtKB-SubCell"/>
</dbReference>
<dbReference type="GO" id="GO:0005886">
    <property type="term" value="C:plasma membrane"/>
    <property type="evidence" value="ECO:0007669"/>
    <property type="project" value="UniProtKB-SubCell"/>
</dbReference>
<evidence type="ECO:0000313" key="9">
    <source>
        <dbReference type="EMBL" id="WZN67262.1"/>
    </source>
</evidence>
<keyword evidence="4 7" id="KW-1133">Transmembrane helix</keyword>
<keyword evidence="5 7" id="KW-0472">Membrane</keyword>
<dbReference type="InterPro" id="IPR008521">
    <property type="entry name" value="Mg_trans_NIPA"/>
</dbReference>
<evidence type="ECO:0000256" key="5">
    <source>
        <dbReference type="ARBA" id="ARBA00023136"/>
    </source>
</evidence>
<comment type="caution">
    <text evidence="7">Lacks conserved residue(s) required for the propagation of feature annotation.</text>
</comment>
<evidence type="ECO:0000256" key="8">
    <source>
        <dbReference type="SAM" id="MobiDB-lite"/>
    </source>
</evidence>
<keyword evidence="10" id="KW-1185">Reference proteome</keyword>
<dbReference type="AlphaFoldDB" id="A0AAX4PN08"/>
<dbReference type="Proteomes" id="UP001472866">
    <property type="component" value="Chromosome 19"/>
</dbReference>
<comment type="function">
    <text evidence="6 7">Acts as a Mg(2+) transporter. Can also transport other divalent cations such as Fe(2+), Sr(2+), Ba(2+), Mn(2+) and Co(2+) but to a much less extent than Mg(2+).</text>
</comment>
<feature type="compositionally biased region" description="Polar residues" evidence="8">
    <location>
        <begin position="524"/>
        <end position="533"/>
    </location>
</feature>
<proteinExistence type="inferred from homology"/>
<feature type="region of interest" description="Disordered" evidence="8">
    <location>
        <begin position="458"/>
        <end position="549"/>
    </location>
</feature>
<organism evidence="9 10">
    <name type="scientific">Chloropicon roscoffensis</name>
    <dbReference type="NCBI Taxonomy" id="1461544"/>
    <lineage>
        <taxon>Eukaryota</taxon>
        <taxon>Viridiplantae</taxon>
        <taxon>Chlorophyta</taxon>
        <taxon>Chloropicophyceae</taxon>
        <taxon>Chloropicales</taxon>
        <taxon>Chloropicaceae</taxon>
        <taxon>Chloropicon</taxon>
    </lineage>
</organism>
<comment type="subunit">
    <text evidence="7">Homodimer.</text>
</comment>
<evidence type="ECO:0000256" key="2">
    <source>
        <dbReference type="ARBA" id="ARBA00007001"/>
    </source>
</evidence>
<keyword evidence="7" id="KW-0813">Transport</keyword>
<feature type="transmembrane region" description="Helical" evidence="7">
    <location>
        <begin position="343"/>
        <end position="365"/>
    </location>
</feature>
<feature type="transmembrane region" description="Helical" evidence="7">
    <location>
        <begin position="314"/>
        <end position="331"/>
    </location>
</feature>
<keyword evidence="3 7" id="KW-0812">Transmembrane</keyword>
<comment type="subcellular location">
    <subcellularLocation>
        <location evidence="7">Cell membrane</location>
        <topology evidence="7">Multi-pass membrane protein</topology>
    </subcellularLocation>
    <subcellularLocation>
        <location evidence="7">Early endosome</location>
    </subcellularLocation>
    <subcellularLocation>
        <location evidence="1">Membrane</location>
        <topology evidence="1">Multi-pass membrane protein</topology>
    </subcellularLocation>
</comment>
<dbReference type="PANTHER" id="PTHR12570:SF9">
    <property type="entry name" value="MAGNESIUM TRANSPORTER NIPA8-RELATED"/>
    <property type="match status" value="1"/>
</dbReference>
<keyword evidence="7" id="KW-0460">Magnesium</keyword>
<reference evidence="9 10" key="1">
    <citation type="submission" date="2024-03" db="EMBL/GenBank/DDBJ databases">
        <title>Complete genome sequence of the green alga Chloropicon roscoffensis RCC1871.</title>
        <authorList>
            <person name="Lemieux C."/>
            <person name="Pombert J.-F."/>
            <person name="Otis C."/>
            <person name="Turmel M."/>
        </authorList>
    </citation>
    <scope>NUCLEOTIDE SEQUENCE [LARGE SCALE GENOMIC DNA]</scope>
    <source>
        <strain evidence="9 10">RCC1871</strain>
    </source>
</reference>
<dbReference type="PANTHER" id="PTHR12570">
    <property type="match status" value="1"/>
</dbReference>
<name>A0AAX4PN08_9CHLO</name>
<evidence type="ECO:0000256" key="1">
    <source>
        <dbReference type="ARBA" id="ARBA00004141"/>
    </source>
</evidence>